<organism evidence="1 2">
    <name type="scientific">Coniophora puteana (strain RWD-64-598)</name>
    <name type="common">Brown rot fungus</name>
    <dbReference type="NCBI Taxonomy" id="741705"/>
    <lineage>
        <taxon>Eukaryota</taxon>
        <taxon>Fungi</taxon>
        <taxon>Dikarya</taxon>
        <taxon>Basidiomycota</taxon>
        <taxon>Agaricomycotina</taxon>
        <taxon>Agaricomycetes</taxon>
        <taxon>Agaricomycetidae</taxon>
        <taxon>Boletales</taxon>
        <taxon>Coniophorineae</taxon>
        <taxon>Coniophoraceae</taxon>
        <taxon>Coniophora</taxon>
    </lineage>
</organism>
<evidence type="ECO:0000313" key="1">
    <source>
        <dbReference type="EMBL" id="EIW85497.1"/>
    </source>
</evidence>
<sequence>MHRALFIAEVAQNIACHRYRKRDIAAFAQTCRALSAPALDVLWSVLDSIIPLLCALPSDLISRPDSASSTIRYRLLRPITPADWSIFRKYASRVRELRAISPLNQDQSPFIDIEILRALCWSPTFGLLFPKLRALEWSGAHSETLPFLRTLLGPSITDLILDLETPDAIIFNLVANLSTMCPHIKVFMWSRCPGNDSEEEAAILSQAITSWKDLHELACPLDGHAMNHLTSIPTLHALHIQLVGKASYPTLEDRAYPALRTLQIIAPLEQSSPNSVESFMRASFFKLRLDSFLGHTHYPKQQTLGDLCMLLPDCIDTSTLKDVNIVECRWTRSLALQSSALGPLLQFHKLTVVNIDTPREIDLDDAALLDMAHAWPTLTSLKINPVFGWRLRSRVSLHGLCAVIRQLPGLSTLSIAIDADGAALDAIDEEYGQFLVTRPFALDLLDSRVGVNYAEVAAFFSALFPGMAKDSDILYWRFPGLTLPVEMANDSRVHRERWAIVVSTVLAMNRIRRIEQGRRLTAVISPP</sequence>
<dbReference type="KEGG" id="cput:CONPUDRAFT_142036"/>
<accession>A0A5M3N2J2</accession>
<proteinExistence type="predicted"/>
<dbReference type="Gene3D" id="3.80.10.10">
    <property type="entry name" value="Ribonuclease Inhibitor"/>
    <property type="match status" value="1"/>
</dbReference>
<protein>
    <recommendedName>
        <fullName evidence="3">F-box domain-containing protein</fullName>
    </recommendedName>
</protein>
<reference evidence="2" key="1">
    <citation type="journal article" date="2012" name="Science">
        <title>The Paleozoic origin of enzymatic lignin decomposition reconstructed from 31 fungal genomes.</title>
        <authorList>
            <person name="Floudas D."/>
            <person name="Binder M."/>
            <person name="Riley R."/>
            <person name="Barry K."/>
            <person name="Blanchette R.A."/>
            <person name="Henrissat B."/>
            <person name="Martinez A.T."/>
            <person name="Otillar R."/>
            <person name="Spatafora J.W."/>
            <person name="Yadav J.S."/>
            <person name="Aerts A."/>
            <person name="Benoit I."/>
            <person name="Boyd A."/>
            <person name="Carlson A."/>
            <person name="Copeland A."/>
            <person name="Coutinho P.M."/>
            <person name="de Vries R.P."/>
            <person name="Ferreira P."/>
            <person name="Findley K."/>
            <person name="Foster B."/>
            <person name="Gaskell J."/>
            <person name="Glotzer D."/>
            <person name="Gorecki P."/>
            <person name="Heitman J."/>
            <person name="Hesse C."/>
            <person name="Hori C."/>
            <person name="Igarashi K."/>
            <person name="Jurgens J.A."/>
            <person name="Kallen N."/>
            <person name="Kersten P."/>
            <person name="Kohler A."/>
            <person name="Kuees U."/>
            <person name="Kumar T.K.A."/>
            <person name="Kuo A."/>
            <person name="LaButti K."/>
            <person name="Larrondo L.F."/>
            <person name="Lindquist E."/>
            <person name="Ling A."/>
            <person name="Lombard V."/>
            <person name="Lucas S."/>
            <person name="Lundell T."/>
            <person name="Martin R."/>
            <person name="McLaughlin D.J."/>
            <person name="Morgenstern I."/>
            <person name="Morin E."/>
            <person name="Murat C."/>
            <person name="Nagy L.G."/>
            <person name="Nolan M."/>
            <person name="Ohm R.A."/>
            <person name="Patyshakuliyeva A."/>
            <person name="Rokas A."/>
            <person name="Ruiz-Duenas F.J."/>
            <person name="Sabat G."/>
            <person name="Salamov A."/>
            <person name="Samejima M."/>
            <person name="Schmutz J."/>
            <person name="Slot J.C."/>
            <person name="St John F."/>
            <person name="Stenlid J."/>
            <person name="Sun H."/>
            <person name="Sun S."/>
            <person name="Syed K."/>
            <person name="Tsang A."/>
            <person name="Wiebenga A."/>
            <person name="Young D."/>
            <person name="Pisabarro A."/>
            <person name="Eastwood D.C."/>
            <person name="Martin F."/>
            <person name="Cullen D."/>
            <person name="Grigoriev I.V."/>
            <person name="Hibbett D.S."/>
        </authorList>
    </citation>
    <scope>NUCLEOTIDE SEQUENCE [LARGE SCALE GENOMIC DNA]</scope>
    <source>
        <strain evidence="2">RWD-64-598 SS2</strain>
    </source>
</reference>
<dbReference type="AlphaFoldDB" id="A0A5M3N2J2"/>
<evidence type="ECO:0008006" key="3">
    <source>
        <dbReference type="Google" id="ProtNLM"/>
    </source>
</evidence>
<dbReference type="Proteomes" id="UP000053558">
    <property type="component" value="Unassembled WGS sequence"/>
</dbReference>
<dbReference type="RefSeq" id="XP_007764965.1">
    <property type="nucleotide sequence ID" value="XM_007766775.1"/>
</dbReference>
<dbReference type="OMA" id="NIACHRY"/>
<dbReference type="EMBL" id="JH711574">
    <property type="protein sequence ID" value="EIW85497.1"/>
    <property type="molecule type" value="Genomic_DNA"/>
</dbReference>
<evidence type="ECO:0000313" key="2">
    <source>
        <dbReference type="Proteomes" id="UP000053558"/>
    </source>
</evidence>
<keyword evidence="2" id="KW-1185">Reference proteome</keyword>
<comment type="caution">
    <text evidence="1">The sequence shown here is derived from an EMBL/GenBank/DDBJ whole genome shotgun (WGS) entry which is preliminary data.</text>
</comment>
<name>A0A5M3N2J2_CONPW</name>
<dbReference type="InterPro" id="IPR032675">
    <property type="entry name" value="LRR_dom_sf"/>
</dbReference>
<dbReference type="GeneID" id="19201692"/>
<dbReference type="OrthoDB" id="3543113at2759"/>
<gene>
    <name evidence="1" type="ORF">CONPUDRAFT_142036</name>
</gene>